<comment type="pathway">
    <text evidence="5 15">Amino-acid biosynthesis; L-histidine biosynthesis; L-histidine from 5-phospho-alpha-D-ribose 1-diphosphate: step 2/9.</text>
</comment>
<proteinExistence type="inferred from homology"/>
<evidence type="ECO:0000256" key="13">
    <source>
        <dbReference type="ARBA" id="ARBA00023102"/>
    </source>
</evidence>
<dbReference type="NCBIfam" id="TIGR03188">
    <property type="entry name" value="histidine_hisI"/>
    <property type="match status" value="1"/>
</dbReference>
<dbReference type="UniPathway" id="UPA00031">
    <property type="reaction ID" value="UER00007"/>
</dbReference>
<dbReference type="InterPro" id="IPR002496">
    <property type="entry name" value="PRib_AMP_CycHydrolase_dom"/>
</dbReference>
<evidence type="ECO:0000259" key="16">
    <source>
        <dbReference type="Pfam" id="PF01502"/>
    </source>
</evidence>
<dbReference type="InterPro" id="IPR023019">
    <property type="entry name" value="His_synth_HisIE"/>
</dbReference>
<name>A0A846MRT5_9BACT</name>
<dbReference type="Pfam" id="PF01503">
    <property type="entry name" value="PRA-PH"/>
    <property type="match status" value="1"/>
</dbReference>
<sequence>MQTAQVLFQTEHIQFDKYPDALVPAIVQDSRSRKVLMLGYVSREAWQKTIETGKVTFFSRSKQRLWTKGETSGNYLYLREARLDCDADALLLLVEPVGPVCHTGEDTCFFENNDAEGFLFLQELAQLIHERKVMPKEGAYTSHLFEKGIPKIAQKVGEEAVETVIEAMKKDLPRLHEEAADLMYHLLVLLEACDTSFDAVAEVLRQRHLTKGK</sequence>
<dbReference type="AlphaFoldDB" id="A0A846MRT5"/>
<evidence type="ECO:0000256" key="10">
    <source>
        <dbReference type="ARBA" id="ARBA00022741"/>
    </source>
</evidence>
<dbReference type="InterPro" id="IPR008179">
    <property type="entry name" value="HisE"/>
</dbReference>
<evidence type="ECO:0000256" key="5">
    <source>
        <dbReference type="ARBA" id="ARBA00005204"/>
    </source>
</evidence>
<comment type="subcellular location">
    <subcellularLocation>
        <location evidence="3 15">Cytoplasm</location>
    </subcellularLocation>
</comment>
<dbReference type="RefSeq" id="WP_166919524.1">
    <property type="nucleotide sequence ID" value="NZ_JAASRN010000002.1"/>
</dbReference>
<dbReference type="SUPFAM" id="SSF141734">
    <property type="entry name" value="HisI-like"/>
    <property type="match status" value="1"/>
</dbReference>
<evidence type="ECO:0000256" key="4">
    <source>
        <dbReference type="ARBA" id="ARBA00005169"/>
    </source>
</evidence>
<dbReference type="GO" id="GO:0005524">
    <property type="term" value="F:ATP binding"/>
    <property type="evidence" value="ECO:0007669"/>
    <property type="project" value="UniProtKB-KW"/>
</dbReference>
<dbReference type="CDD" id="cd11534">
    <property type="entry name" value="NTP-PPase_HisIE_like"/>
    <property type="match status" value="1"/>
</dbReference>
<comment type="pathway">
    <text evidence="4 15">Amino-acid biosynthesis; L-histidine biosynthesis; L-histidine from 5-phospho-alpha-D-ribose 1-diphosphate: step 3/9.</text>
</comment>
<gene>
    <name evidence="15" type="primary">hisI</name>
    <name evidence="15" type="synonym">hisIE</name>
    <name evidence="17" type="ORF">FHS56_001654</name>
</gene>
<dbReference type="Pfam" id="PF01502">
    <property type="entry name" value="PRA-CH"/>
    <property type="match status" value="1"/>
</dbReference>
<keyword evidence="14 15" id="KW-0511">Multifunctional enzyme</keyword>
<evidence type="ECO:0000256" key="1">
    <source>
        <dbReference type="ARBA" id="ARBA00000024"/>
    </source>
</evidence>
<comment type="catalytic activity">
    <reaction evidence="1 15">
        <text>1-(5-phospho-beta-D-ribosyl)-5'-AMP + H2O = 1-(5-phospho-beta-D-ribosyl)-5-[(5-phospho-beta-D-ribosylamino)methylideneamino]imidazole-4-carboxamide</text>
        <dbReference type="Rhea" id="RHEA:20049"/>
        <dbReference type="ChEBI" id="CHEBI:15377"/>
        <dbReference type="ChEBI" id="CHEBI:58435"/>
        <dbReference type="ChEBI" id="CHEBI:59457"/>
        <dbReference type="EC" id="3.5.4.19"/>
    </reaction>
</comment>
<evidence type="ECO:0000256" key="2">
    <source>
        <dbReference type="ARBA" id="ARBA00001460"/>
    </source>
</evidence>
<organism evidence="17 18">
    <name type="scientific">Thermonema lapsum</name>
    <dbReference type="NCBI Taxonomy" id="28195"/>
    <lineage>
        <taxon>Bacteria</taxon>
        <taxon>Pseudomonadati</taxon>
        <taxon>Bacteroidota</taxon>
        <taxon>Cytophagia</taxon>
        <taxon>Cytophagales</taxon>
        <taxon>Thermonemataceae</taxon>
        <taxon>Thermonema</taxon>
    </lineage>
</organism>
<dbReference type="InterPro" id="IPR021130">
    <property type="entry name" value="PRib-ATP_PPHydrolase-like"/>
</dbReference>
<evidence type="ECO:0000256" key="7">
    <source>
        <dbReference type="ARBA" id="ARBA00008299"/>
    </source>
</evidence>
<dbReference type="GO" id="GO:0004636">
    <property type="term" value="F:phosphoribosyl-ATP diphosphatase activity"/>
    <property type="evidence" value="ECO:0007669"/>
    <property type="project" value="UniProtKB-UniRule"/>
</dbReference>
<keyword evidence="13 15" id="KW-0368">Histidine biosynthesis</keyword>
<comment type="similarity">
    <text evidence="6 15">In the C-terminal section; belongs to the PRA-PH family.</text>
</comment>
<evidence type="ECO:0000256" key="9">
    <source>
        <dbReference type="ARBA" id="ARBA00022605"/>
    </source>
</evidence>
<evidence type="ECO:0000256" key="8">
    <source>
        <dbReference type="ARBA" id="ARBA00022490"/>
    </source>
</evidence>
<keyword evidence="9 15" id="KW-0028">Amino-acid biosynthesis</keyword>
<evidence type="ECO:0000256" key="12">
    <source>
        <dbReference type="ARBA" id="ARBA00022840"/>
    </source>
</evidence>
<dbReference type="Gene3D" id="1.10.287.1080">
    <property type="entry name" value="MazG-like"/>
    <property type="match status" value="1"/>
</dbReference>
<dbReference type="HAMAP" id="MF_01019">
    <property type="entry name" value="HisIE"/>
    <property type="match status" value="1"/>
</dbReference>
<comment type="similarity">
    <text evidence="7 15">In the N-terminal section; belongs to the PRA-CH family.</text>
</comment>
<dbReference type="Gene3D" id="3.10.20.810">
    <property type="entry name" value="Phosphoribosyl-AMP cyclohydrolase"/>
    <property type="match status" value="1"/>
</dbReference>
<evidence type="ECO:0000313" key="18">
    <source>
        <dbReference type="Proteomes" id="UP000537126"/>
    </source>
</evidence>
<dbReference type="GO" id="GO:0000105">
    <property type="term" value="P:L-histidine biosynthetic process"/>
    <property type="evidence" value="ECO:0007669"/>
    <property type="project" value="UniProtKB-UniRule"/>
</dbReference>
<dbReference type="SUPFAM" id="SSF101386">
    <property type="entry name" value="all-alpha NTP pyrophosphatases"/>
    <property type="match status" value="1"/>
</dbReference>
<dbReference type="EMBL" id="JAASRN010000002">
    <property type="protein sequence ID" value="NIK74141.1"/>
    <property type="molecule type" value="Genomic_DNA"/>
</dbReference>
<dbReference type="GO" id="GO:0005737">
    <property type="term" value="C:cytoplasm"/>
    <property type="evidence" value="ECO:0007669"/>
    <property type="project" value="UniProtKB-SubCell"/>
</dbReference>
<evidence type="ECO:0000256" key="11">
    <source>
        <dbReference type="ARBA" id="ARBA00022801"/>
    </source>
</evidence>
<keyword evidence="12 15" id="KW-0067">ATP-binding</keyword>
<evidence type="ECO:0000256" key="14">
    <source>
        <dbReference type="ARBA" id="ARBA00023268"/>
    </source>
</evidence>
<keyword evidence="8 15" id="KW-0963">Cytoplasm</keyword>
<reference evidence="17 18" key="1">
    <citation type="submission" date="2020-03" db="EMBL/GenBank/DDBJ databases">
        <title>Genomic Encyclopedia of Type Strains, Phase IV (KMG-IV): sequencing the most valuable type-strain genomes for metagenomic binning, comparative biology and taxonomic classification.</title>
        <authorList>
            <person name="Goeker M."/>
        </authorList>
    </citation>
    <scope>NUCLEOTIDE SEQUENCE [LARGE SCALE GENOMIC DNA]</scope>
    <source>
        <strain evidence="17 18">DSM 5718</strain>
    </source>
</reference>
<dbReference type="EC" id="3.6.1.31" evidence="15"/>
<feature type="region of interest" description="Phosphoribosyl-ATP pyrophosphohydrolase" evidence="15">
    <location>
        <begin position="121"/>
        <end position="213"/>
    </location>
</feature>
<evidence type="ECO:0000256" key="3">
    <source>
        <dbReference type="ARBA" id="ARBA00004496"/>
    </source>
</evidence>
<comment type="catalytic activity">
    <reaction evidence="2 15">
        <text>1-(5-phospho-beta-D-ribosyl)-ATP + H2O = 1-(5-phospho-beta-D-ribosyl)-5'-AMP + diphosphate + H(+)</text>
        <dbReference type="Rhea" id="RHEA:22828"/>
        <dbReference type="ChEBI" id="CHEBI:15377"/>
        <dbReference type="ChEBI" id="CHEBI:15378"/>
        <dbReference type="ChEBI" id="CHEBI:33019"/>
        <dbReference type="ChEBI" id="CHEBI:59457"/>
        <dbReference type="ChEBI" id="CHEBI:73183"/>
        <dbReference type="EC" id="3.6.1.31"/>
    </reaction>
</comment>
<evidence type="ECO:0000256" key="15">
    <source>
        <dbReference type="HAMAP-Rule" id="MF_01019"/>
    </source>
</evidence>
<dbReference type="FunFam" id="3.10.20.810:FF:000001">
    <property type="entry name" value="Histidine biosynthesis bifunctional protein HisIE"/>
    <property type="match status" value="1"/>
</dbReference>
<comment type="caution">
    <text evidence="17">The sequence shown here is derived from an EMBL/GenBank/DDBJ whole genome shotgun (WGS) entry which is preliminary data.</text>
</comment>
<dbReference type="InterPro" id="IPR038019">
    <property type="entry name" value="PRib_AMP_CycHydrolase_sf"/>
</dbReference>
<dbReference type="HAMAP" id="MF_01020">
    <property type="entry name" value="HisE"/>
    <property type="match status" value="1"/>
</dbReference>
<keyword evidence="10 15" id="KW-0547">Nucleotide-binding</keyword>
<keyword evidence="11 15" id="KW-0378">Hydrolase</keyword>
<protein>
    <recommendedName>
        <fullName evidence="15">Histidine biosynthesis bifunctional protein HisIE</fullName>
    </recommendedName>
    <domain>
        <recommendedName>
            <fullName evidence="15">Phosphoribosyl-AMP cyclohydrolase</fullName>
            <shortName evidence="15">PRA-CH</shortName>
            <ecNumber evidence="15">3.5.4.19</ecNumber>
        </recommendedName>
    </domain>
    <domain>
        <recommendedName>
            <fullName evidence="15">Phosphoribosyl-ATP pyrophosphatase</fullName>
            <shortName evidence="15">PRA-PH</shortName>
            <ecNumber evidence="15">3.6.1.31</ecNumber>
        </recommendedName>
    </domain>
</protein>
<keyword evidence="18" id="KW-1185">Reference proteome</keyword>
<feature type="region of interest" description="Phosphoribosyl-AMP cyclohydrolase" evidence="15">
    <location>
        <begin position="1"/>
        <end position="120"/>
    </location>
</feature>
<evidence type="ECO:0000313" key="17">
    <source>
        <dbReference type="EMBL" id="NIK74141.1"/>
    </source>
</evidence>
<dbReference type="NCBIfam" id="NF000768">
    <property type="entry name" value="PRK00051.1"/>
    <property type="match status" value="1"/>
</dbReference>
<evidence type="ECO:0000256" key="6">
    <source>
        <dbReference type="ARBA" id="ARBA00007731"/>
    </source>
</evidence>
<dbReference type="NCBIfam" id="NF002747">
    <property type="entry name" value="PRK02759.1"/>
    <property type="match status" value="1"/>
</dbReference>
<dbReference type="PANTHER" id="PTHR42945:SF9">
    <property type="entry name" value="HISTIDINE BIOSYNTHESIS BIFUNCTIONAL PROTEIN HISIE"/>
    <property type="match status" value="1"/>
</dbReference>
<dbReference type="GO" id="GO:0004635">
    <property type="term" value="F:phosphoribosyl-AMP cyclohydrolase activity"/>
    <property type="evidence" value="ECO:0007669"/>
    <property type="project" value="UniProtKB-UniRule"/>
</dbReference>
<dbReference type="Proteomes" id="UP000537126">
    <property type="component" value="Unassembled WGS sequence"/>
</dbReference>
<dbReference type="EC" id="3.5.4.19" evidence="15"/>
<accession>A0A846MRT5</accession>
<feature type="domain" description="Phosphoribosyl-AMP cyclohydrolase" evidence="16">
    <location>
        <begin position="37"/>
        <end position="110"/>
    </location>
</feature>
<dbReference type="PANTHER" id="PTHR42945">
    <property type="entry name" value="HISTIDINE BIOSYNTHESIS BIFUNCTIONAL PROTEIN"/>
    <property type="match status" value="1"/>
</dbReference>